<name>A0A4U5MH74_STECR</name>
<keyword evidence="3" id="KW-1185">Reference proteome</keyword>
<reference evidence="2 3" key="1">
    <citation type="journal article" date="2015" name="Genome Biol.">
        <title>Comparative genomics of Steinernema reveals deeply conserved gene regulatory networks.</title>
        <authorList>
            <person name="Dillman A.R."/>
            <person name="Macchietto M."/>
            <person name="Porter C.F."/>
            <person name="Rogers A."/>
            <person name="Williams B."/>
            <person name="Antoshechkin I."/>
            <person name="Lee M.M."/>
            <person name="Goodwin Z."/>
            <person name="Lu X."/>
            <person name="Lewis E.E."/>
            <person name="Goodrich-Blair H."/>
            <person name="Stock S.P."/>
            <person name="Adams B.J."/>
            <person name="Sternberg P.W."/>
            <person name="Mortazavi A."/>
        </authorList>
    </citation>
    <scope>NUCLEOTIDE SEQUENCE [LARGE SCALE GENOMIC DNA]</scope>
    <source>
        <strain evidence="2 3">ALL</strain>
    </source>
</reference>
<evidence type="ECO:0000313" key="3">
    <source>
        <dbReference type="Proteomes" id="UP000298663"/>
    </source>
</evidence>
<evidence type="ECO:0000313" key="2">
    <source>
        <dbReference type="EMBL" id="TKR68639.1"/>
    </source>
</evidence>
<protein>
    <submittedName>
        <fullName evidence="2">Uncharacterized protein</fullName>
    </submittedName>
</protein>
<dbReference type="AlphaFoldDB" id="A0A4U5MH74"/>
<reference evidence="2 3" key="2">
    <citation type="journal article" date="2019" name="G3 (Bethesda)">
        <title>Hybrid Assembly of the Genome of the Entomopathogenic Nematode Steinernema carpocapsae Identifies the X-Chromosome.</title>
        <authorList>
            <person name="Serra L."/>
            <person name="Macchietto M."/>
            <person name="Macias-Munoz A."/>
            <person name="McGill C.J."/>
            <person name="Rodriguez I.M."/>
            <person name="Rodriguez B."/>
            <person name="Murad R."/>
            <person name="Mortazavi A."/>
        </authorList>
    </citation>
    <scope>NUCLEOTIDE SEQUENCE [LARGE SCALE GENOMIC DNA]</scope>
    <source>
        <strain evidence="2 3">ALL</strain>
    </source>
</reference>
<accession>A0A4U5MH74</accession>
<dbReference type="EMBL" id="AZBU02000008">
    <property type="protein sequence ID" value="TKR68639.1"/>
    <property type="molecule type" value="Genomic_DNA"/>
</dbReference>
<dbReference type="STRING" id="34508.A0A4U5MH74"/>
<feature type="region of interest" description="Disordered" evidence="1">
    <location>
        <begin position="10"/>
        <end position="47"/>
    </location>
</feature>
<dbReference type="Proteomes" id="UP000298663">
    <property type="component" value="Unassembled WGS sequence"/>
</dbReference>
<evidence type="ECO:0000256" key="1">
    <source>
        <dbReference type="SAM" id="MobiDB-lite"/>
    </source>
</evidence>
<organism evidence="2 3">
    <name type="scientific">Steinernema carpocapsae</name>
    <name type="common">Entomopathogenic nematode</name>
    <dbReference type="NCBI Taxonomy" id="34508"/>
    <lineage>
        <taxon>Eukaryota</taxon>
        <taxon>Metazoa</taxon>
        <taxon>Ecdysozoa</taxon>
        <taxon>Nematoda</taxon>
        <taxon>Chromadorea</taxon>
        <taxon>Rhabditida</taxon>
        <taxon>Tylenchina</taxon>
        <taxon>Panagrolaimomorpha</taxon>
        <taxon>Strongyloidoidea</taxon>
        <taxon>Steinernematidae</taxon>
        <taxon>Steinernema</taxon>
    </lineage>
</organism>
<proteinExistence type="predicted"/>
<feature type="region of interest" description="Disordered" evidence="1">
    <location>
        <begin position="148"/>
        <end position="180"/>
    </location>
</feature>
<sequence>MRVALCQGVPRRPSTFQTRDDAPSKDYQGPAGFDHVRGSPEAPRPPHHCFSGPSLCSVSSISRPEGVLLILDAIFVVPVGLIISVSSRQVPVRGGDEEECPVRATEGAKLPSRVLEPHNASDLHEVTRSGRWKQLKTLEVYVEVSTATTPTASSLSKTDRSGASLKPAKAKSAFSRSEAR</sequence>
<gene>
    <name evidence="2" type="ORF">L596_024597</name>
</gene>
<comment type="caution">
    <text evidence="2">The sequence shown here is derived from an EMBL/GenBank/DDBJ whole genome shotgun (WGS) entry which is preliminary data.</text>
</comment>